<dbReference type="RefSeq" id="WP_331213628.1">
    <property type="nucleotide sequence ID" value="NZ_JAZGQK010000006.1"/>
</dbReference>
<protein>
    <submittedName>
        <fullName evidence="1">Uncharacterized protein</fullName>
    </submittedName>
</protein>
<proteinExistence type="predicted"/>
<reference evidence="1 2" key="1">
    <citation type="submission" date="2024-01" db="EMBL/GenBank/DDBJ databases">
        <title>Genome insights into Plantactinospora sonchi sp. nov.</title>
        <authorList>
            <person name="Wang L."/>
        </authorList>
    </citation>
    <scope>NUCLEOTIDE SEQUENCE [LARGE SCALE GENOMIC DNA]</scope>
    <source>
        <strain evidence="1 2">NEAU-QY2</strain>
    </source>
</reference>
<keyword evidence="2" id="KW-1185">Reference proteome</keyword>
<evidence type="ECO:0000313" key="1">
    <source>
        <dbReference type="EMBL" id="MEE6258524.1"/>
    </source>
</evidence>
<sequence length="103" mass="10256">MPASGPTTVAAAVGPEAGAGDEQALAPAIRVTGRCCSFGGARGAVTLEPVVLRPLNPGLVKLRLLDPGLVKLGLVDLGLLIPGPVLLGRGESSGMADLVHSRV</sequence>
<organism evidence="1 2">
    <name type="scientific">Plantactinospora sonchi</name>
    <dbReference type="NCBI Taxonomy" id="1544735"/>
    <lineage>
        <taxon>Bacteria</taxon>
        <taxon>Bacillati</taxon>
        <taxon>Actinomycetota</taxon>
        <taxon>Actinomycetes</taxon>
        <taxon>Micromonosporales</taxon>
        <taxon>Micromonosporaceae</taxon>
        <taxon>Plantactinospora</taxon>
    </lineage>
</organism>
<comment type="caution">
    <text evidence="1">The sequence shown here is derived from an EMBL/GenBank/DDBJ whole genome shotgun (WGS) entry which is preliminary data.</text>
</comment>
<evidence type="ECO:0000313" key="2">
    <source>
        <dbReference type="Proteomes" id="UP001332243"/>
    </source>
</evidence>
<accession>A0ABU7RPU7</accession>
<gene>
    <name evidence="1" type="ORF">V1633_08475</name>
</gene>
<dbReference type="Proteomes" id="UP001332243">
    <property type="component" value="Unassembled WGS sequence"/>
</dbReference>
<dbReference type="EMBL" id="JAZGQK010000006">
    <property type="protein sequence ID" value="MEE6258524.1"/>
    <property type="molecule type" value="Genomic_DNA"/>
</dbReference>
<name>A0ABU7RPU7_9ACTN</name>